<evidence type="ECO:0000313" key="1">
    <source>
        <dbReference type="EMBL" id="MCI93764.1"/>
    </source>
</evidence>
<name>A0A392VZC8_9FABA</name>
<feature type="non-terminal residue" evidence="1">
    <location>
        <position position="1"/>
    </location>
</feature>
<dbReference type="Proteomes" id="UP000265520">
    <property type="component" value="Unassembled WGS sequence"/>
</dbReference>
<evidence type="ECO:0000313" key="2">
    <source>
        <dbReference type="Proteomes" id="UP000265520"/>
    </source>
</evidence>
<dbReference type="EMBL" id="LXQA011337982">
    <property type="protein sequence ID" value="MCI93764.1"/>
    <property type="molecule type" value="Genomic_DNA"/>
</dbReference>
<comment type="caution">
    <text evidence="1">The sequence shown here is derived from an EMBL/GenBank/DDBJ whole genome shotgun (WGS) entry which is preliminary data.</text>
</comment>
<dbReference type="AlphaFoldDB" id="A0A392VZC8"/>
<protein>
    <submittedName>
        <fullName evidence="1">Uncharacterized protein</fullName>
    </submittedName>
</protein>
<accession>A0A392VZC8</accession>
<sequence length="42" mass="4268">PVSATDSRAPCIAANHLKIPKVHLVGDIDIAFGLVGEDGGVN</sequence>
<keyword evidence="2" id="KW-1185">Reference proteome</keyword>
<reference evidence="1 2" key="1">
    <citation type="journal article" date="2018" name="Front. Plant Sci.">
        <title>Red Clover (Trifolium pratense) and Zigzag Clover (T. medium) - A Picture of Genomic Similarities and Differences.</title>
        <authorList>
            <person name="Dluhosova J."/>
            <person name="Istvanek J."/>
            <person name="Nedelnik J."/>
            <person name="Repkova J."/>
        </authorList>
    </citation>
    <scope>NUCLEOTIDE SEQUENCE [LARGE SCALE GENOMIC DNA]</scope>
    <source>
        <strain evidence="2">cv. 10/8</strain>
        <tissue evidence="1">Leaf</tissue>
    </source>
</reference>
<organism evidence="1 2">
    <name type="scientific">Trifolium medium</name>
    <dbReference type="NCBI Taxonomy" id="97028"/>
    <lineage>
        <taxon>Eukaryota</taxon>
        <taxon>Viridiplantae</taxon>
        <taxon>Streptophyta</taxon>
        <taxon>Embryophyta</taxon>
        <taxon>Tracheophyta</taxon>
        <taxon>Spermatophyta</taxon>
        <taxon>Magnoliopsida</taxon>
        <taxon>eudicotyledons</taxon>
        <taxon>Gunneridae</taxon>
        <taxon>Pentapetalae</taxon>
        <taxon>rosids</taxon>
        <taxon>fabids</taxon>
        <taxon>Fabales</taxon>
        <taxon>Fabaceae</taxon>
        <taxon>Papilionoideae</taxon>
        <taxon>50 kb inversion clade</taxon>
        <taxon>NPAAA clade</taxon>
        <taxon>Hologalegina</taxon>
        <taxon>IRL clade</taxon>
        <taxon>Trifolieae</taxon>
        <taxon>Trifolium</taxon>
    </lineage>
</organism>
<proteinExistence type="predicted"/>